<evidence type="ECO:0000256" key="3">
    <source>
        <dbReference type="ARBA" id="ARBA00022475"/>
    </source>
</evidence>
<dbReference type="OrthoDB" id="9809768at2"/>
<evidence type="ECO:0000256" key="1">
    <source>
        <dbReference type="ARBA" id="ARBA00004651"/>
    </source>
</evidence>
<accession>A0A1G9LUB7</accession>
<name>A0A1G9LUB7_9FIRM</name>
<protein>
    <submittedName>
        <fullName evidence="10">Putative ABC transport system permease protein</fullName>
    </submittedName>
</protein>
<feature type="transmembrane region" description="Helical" evidence="7">
    <location>
        <begin position="377"/>
        <end position="401"/>
    </location>
</feature>
<dbReference type="PANTHER" id="PTHR30489">
    <property type="entry name" value="LIPOPROTEIN-RELEASING SYSTEM TRANSMEMBRANE PROTEIN LOLE"/>
    <property type="match status" value="1"/>
</dbReference>
<dbReference type="Pfam" id="PF02687">
    <property type="entry name" value="FtsX"/>
    <property type="match status" value="1"/>
</dbReference>
<sequence>MYPLRLAFRNLFRRKQRTLLASGVLALAVFIFLVIDSFMLGMMELSFGNLIDFETAHLQLARKDFFEEEEYLSLDEVFVFDRKMRDELAREKAVESFTPLIEFQAEIIAGREDFPVRTTAVEPDSFSEVMRVPEYLVEGEFLKPGDRGAVIGSDLAELMNLEKGDIYTLHFRDAAGAYNVMQGEVRGIISTPSPRLNRNTVLVSREYGKTAAGVADKAVSQVKVRLSDRELAEAAARRLDKNMGAEISARYYRETSDILEAMESWIRLENFVILGLILVVGAIGIVNVVVLSALERMEEIGLMKAMGLSEKQIVGVFAMEAAGIGIIGGILGCVSGAAAVALLAEFGLDLEIFYGEGVHGLGIPVLERLYGVWNPRAFIFVFIFVVLLAVVISLIPSIWAARQDPIEAIRGG</sequence>
<keyword evidence="11" id="KW-1185">Reference proteome</keyword>
<evidence type="ECO:0000256" key="5">
    <source>
        <dbReference type="ARBA" id="ARBA00022989"/>
    </source>
</evidence>
<dbReference type="Proteomes" id="UP000199476">
    <property type="component" value="Unassembled WGS sequence"/>
</dbReference>
<evidence type="ECO:0000256" key="4">
    <source>
        <dbReference type="ARBA" id="ARBA00022692"/>
    </source>
</evidence>
<dbReference type="EMBL" id="FNGO01000007">
    <property type="protein sequence ID" value="SDL65404.1"/>
    <property type="molecule type" value="Genomic_DNA"/>
</dbReference>
<feature type="transmembrane region" description="Helical" evidence="7">
    <location>
        <begin position="271"/>
        <end position="294"/>
    </location>
</feature>
<dbReference type="STRING" id="321763.SAMN04488692_1079"/>
<evidence type="ECO:0000313" key="11">
    <source>
        <dbReference type="Proteomes" id="UP000199476"/>
    </source>
</evidence>
<keyword evidence="4 7" id="KW-0812">Transmembrane</keyword>
<keyword evidence="5 7" id="KW-1133">Transmembrane helix</keyword>
<evidence type="ECO:0000313" key="10">
    <source>
        <dbReference type="EMBL" id="SDL65404.1"/>
    </source>
</evidence>
<dbReference type="GO" id="GO:0044874">
    <property type="term" value="P:lipoprotein localization to outer membrane"/>
    <property type="evidence" value="ECO:0007669"/>
    <property type="project" value="TreeGrafter"/>
</dbReference>
<dbReference type="InterPro" id="IPR051447">
    <property type="entry name" value="Lipoprotein-release_system"/>
</dbReference>
<dbReference type="GO" id="GO:0098797">
    <property type="term" value="C:plasma membrane protein complex"/>
    <property type="evidence" value="ECO:0007669"/>
    <property type="project" value="TreeGrafter"/>
</dbReference>
<feature type="domain" description="MacB-like periplasmic core" evidence="9">
    <location>
        <begin position="18"/>
        <end position="240"/>
    </location>
</feature>
<evidence type="ECO:0000256" key="6">
    <source>
        <dbReference type="ARBA" id="ARBA00023136"/>
    </source>
</evidence>
<evidence type="ECO:0000259" key="8">
    <source>
        <dbReference type="Pfam" id="PF02687"/>
    </source>
</evidence>
<dbReference type="RefSeq" id="WP_089759269.1">
    <property type="nucleotide sequence ID" value="NZ_FNGO01000007.1"/>
</dbReference>
<dbReference type="Pfam" id="PF12704">
    <property type="entry name" value="MacB_PCD"/>
    <property type="match status" value="1"/>
</dbReference>
<dbReference type="PANTHER" id="PTHR30489:SF0">
    <property type="entry name" value="LIPOPROTEIN-RELEASING SYSTEM TRANSMEMBRANE PROTEIN LOLE"/>
    <property type="match status" value="1"/>
</dbReference>
<feature type="domain" description="ABC3 transporter permease C-terminal" evidence="8">
    <location>
        <begin position="272"/>
        <end position="405"/>
    </location>
</feature>
<dbReference type="InterPro" id="IPR025857">
    <property type="entry name" value="MacB_PCD"/>
</dbReference>
<dbReference type="InterPro" id="IPR003838">
    <property type="entry name" value="ABC3_permease_C"/>
</dbReference>
<feature type="transmembrane region" description="Helical" evidence="7">
    <location>
        <begin position="20"/>
        <end position="43"/>
    </location>
</feature>
<dbReference type="AlphaFoldDB" id="A0A1G9LUB7"/>
<proteinExistence type="inferred from homology"/>
<comment type="similarity">
    <text evidence="2">Belongs to the ABC-4 integral membrane protein family. LolC/E subfamily.</text>
</comment>
<evidence type="ECO:0000256" key="7">
    <source>
        <dbReference type="SAM" id="Phobius"/>
    </source>
</evidence>
<comment type="subcellular location">
    <subcellularLocation>
        <location evidence="1">Cell membrane</location>
        <topology evidence="1">Multi-pass membrane protein</topology>
    </subcellularLocation>
</comment>
<keyword evidence="6 7" id="KW-0472">Membrane</keyword>
<gene>
    <name evidence="10" type="ORF">SAMN04488692_1079</name>
</gene>
<keyword evidence="3" id="KW-1003">Cell membrane</keyword>
<evidence type="ECO:0000259" key="9">
    <source>
        <dbReference type="Pfam" id="PF12704"/>
    </source>
</evidence>
<feature type="transmembrane region" description="Helical" evidence="7">
    <location>
        <begin position="314"/>
        <end position="344"/>
    </location>
</feature>
<evidence type="ECO:0000256" key="2">
    <source>
        <dbReference type="ARBA" id="ARBA00005236"/>
    </source>
</evidence>
<organism evidence="10 11">
    <name type="scientific">Halarsenatibacter silvermanii</name>
    <dbReference type="NCBI Taxonomy" id="321763"/>
    <lineage>
        <taxon>Bacteria</taxon>
        <taxon>Bacillati</taxon>
        <taxon>Bacillota</taxon>
        <taxon>Clostridia</taxon>
        <taxon>Halanaerobiales</taxon>
        <taxon>Halarsenatibacteraceae</taxon>
        <taxon>Halarsenatibacter</taxon>
    </lineage>
</organism>
<reference evidence="10 11" key="1">
    <citation type="submission" date="2016-10" db="EMBL/GenBank/DDBJ databases">
        <authorList>
            <person name="de Groot N.N."/>
        </authorList>
    </citation>
    <scope>NUCLEOTIDE SEQUENCE [LARGE SCALE GENOMIC DNA]</scope>
    <source>
        <strain evidence="10 11">SLAS-1</strain>
    </source>
</reference>